<sequence>MMPVLASVVLVGLYYLIKWMDDPDLLNKIIRGYMSIMSVASMGKLASHGLQLITSLVFPDVWTDRAGRTYQIDGTRRQHVLMDSGPGSVPIVARVTPFPGYLSRVTLPSKVNNFLWTIRHLFMEEWTLKAALHGLGSANITLKLNDMLGFNIAIITIVTYYITQQPYLSNVLGTAFCYMTFGLMSPTSFAIGSAVLFGLFVYDIVMVFYTPYMITVATKLDVPIKLTFQNAKGHASILGLGDIVLPGIFIALALRFDLWRYYNSQIELVPTELTTELTEDVAGNGSTTRKNTKTQHRAVKKPYVSPKGQWGNRLWTQGVTKLFGKATATQALMVSSFPKTYFYAAMLGYLVGMLLTMLVLLIFRHGQPALLYLVPCVTGAVWLTGAIRGELGLMWKYTEDGSLDTQDIVVETDGNGNVIKEVTSKPLEESEKEKDKAVVGGKDGKTPKAKKDDNYPVFLLALIAPRQEDIKEE</sequence>
<evidence type="ECO:0000256" key="4">
    <source>
        <dbReference type="ARBA" id="ARBA00022801"/>
    </source>
</evidence>
<evidence type="ECO:0000256" key="8">
    <source>
        <dbReference type="SAM" id="MobiDB-lite"/>
    </source>
</evidence>
<evidence type="ECO:0000313" key="11">
    <source>
        <dbReference type="EMBL" id="RKU43243.1"/>
    </source>
</evidence>
<dbReference type="Pfam" id="PF04258">
    <property type="entry name" value="Peptidase_A22B"/>
    <property type="match status" value="1"/>
</dbReference>
<dbReference type="Proteomes" id="UP000275385">
    <property type="component" value="Unassembled WGS sequence"/>
</dbReference>
<dbReference type="SMART" id="SM00730">
    <property type="entry name" value="PSN"/>
    <property type="match status" value="1"/>
</dbReference>
<dbReference type="GO" id="GO:0042500">
    <property type="term" value="F:aspartic endopeptidase activity, intramembrane cleaving"/>
    <property type="evidence" value="ECO:0007669"/>
    <property type="project" value="InterPro"/>
</dbReference>
<keyword evidence="10" id="KW-0732">Signal</keyword>
<dbReference type="InterPro" id="IPR007369">
    <property type="entry name" value="Peptidase_A22B_SPP"/>
</dbReference>
<feature type="transmembrane region" description="Helical" evidence="9">
    <location>
        <begin position="341"/>
        <end position="363"/>
    </location>
</feature>
<evidence type="ECO:0000256" key="2">
    <source>
        <dbReference type="ARBA" id="ARBA00006859"/>
    </source>
</evidence>
<dbReference type="GO" id="GO:0006465">
    <property type="term" value="P:signal peptide processing"/>
    <property type="evidence" value="ECO:0007669"/>
    <property type="project" value="TreeGrafter"/>
</dbReference>
<dbReference type="STRING" id="177199.A0A420Y5V5"/>
<feature type="chain" id="PRO_5019540916" description="Minor histocompatibility antigen H13" evidence="10">
    <location>
        <begin position="20"/>
        <end position="473"/>
    </location>
</feature>
<keyword evidence="3 9" id="KW-0812">Transmembrane</keyword>
<evidence type="ECO:0000256" key="6">
    <source>
        <dbReference type="ARBA" id="ARBA00022989"/>
    </source>
</evidence>
<comment type="similarity">
    <text evidence="2">Belongs to the peptidase A22B family.</text>
</comment>
<protein>
    <recommendedName>
        <fullName evidence="13">Minor histocompatibility antigen H13</fullName>
    </recommendedName>
</protein>
<dbReference type="EMBL" id="QVQW01000045">
    <property type="protein sequence ID" value="RKU43243.1"/>
    <property type="molecule type" value="Genomic_DNA"/>
</dbReference>
<proteinExistence type="inferred from homology"/>
<dbReference type="GO" id="GO:0033619">
    <property type="term" value="P:membrane protein proteolysis"/>
    <property type="evidence" value="ECO:0007669"/>
    <property type="project" value="TreeGrafter"/>
</dbReference>
<evidence type="ECO:0000256" key="7">
    <source>
        <dbReference type="ARBA" id="ARBA00023136"/>
    </source>
</evidence>
<evidence type="ECO:0008006" key="13">
    <source>
        <dbReference type="Google" id="ProtNLM"/>
    </source>
</evidence>
<keyword evidence="7 9" id="KW-0472">Membrane</keyword>
<comment type="caution">
    <text evidence="11">The sequence shown here is derived from an EMBL/GenBank/DDBJ whole genome shotgun (WGS) entry which is preliminary data.</text>
</comment>
<evidence type="ECO:0000256" key="9">
    <source>
        <dbReference type="SAM" id="Phobius"/>
    </source>
</evidence>
<feature type="transmembrane region" description="Helical" evidence="9">
    <location>
        <begin position="234"/>
        <end position="254"/>
    </location>
</feature>
<accession>A0A420Y5V5</accession>
<keyword evidence="6 9" id="KW-1133">Transmembrane helix</keyword>
<gene>
    <name evidence="11" type="ORF">DL546_003640</name>
</gene>
<feature type="transmembrane region" description="Helical" evidence="9">
    <location>
        <begin position="369"/>
        <end position="387"/>
    </location>
</feature>
<feature type="region of interest" description="Disordered" evidence="8">
    <location>
        <begin position="425"/>
        <end position="451"/>
    </location>
</feature>
<organism evidence="11 12">
    <name type="scientific">Coniochaeta pulveracea</name>
    <dbReference type="NCBI Taxonomy" id="177199"/>
    <lineage>
        <taxon>Eukaryota</taxon>
        <taxon>Fungi</taxon>
        <taxon>Dikarya</taxon>
        <taxon>Ascomycota</taxon>
        <taxon>Pezizomycotina</taxon>
        <taxon>Sordariomycetes</taxon>
        <taxon>Sordariomycetidae</taxon>
        <taxon>Coniochaetales</taxon>
        <taxon>Coniochaetaceae</taxon>
        <taxon>Coniochaeta</taxon>
    </lineage>
</organism>
<comment type="subcellular location">
    <subcellularLocation>
        <location evidence="1">Endoplasmic reticulum membrane</location>
        <topology evidence="1">Multi-pass membrane protein</topology>
    </subcellularLocation>
</comment>
<dbReference type="OrthoDB" id="29661at2759"/>
<name>A0A420Y5V5_9PEZI</name>
<dbReference type="AlphaFoldDB" id="A0A420Y5V5"/>
<evidence type="ECO:0000256" key="5">
    <source>
        <dbReference type="ARBA" id="ARBA00022824"/>
    </source>
</evidence>
<evidence type="ECO:0000313" key="12">
    <source>
        <dbReference type="Proteomes" id="UP000275385"/>
    </source>
</evidence>
<evidence type="ECO:0000256" key="1">
    <source>
        <dbReference type="ARBA" id="ARBA00004477"/>
    </source>
</evidence>
<dbReference type="GO" id="GO:0098554">
    <property type="term" value="C:cytoplasmic side of endoplasmic reticulum membrane"/>
    <property type="evidence" value="ECO:0007669"/>
    <property type="project" value="TreeGrafter"/>
</dbReference>
<feature type="transmembrane region" description="Helical" evidence="9">
    <location>
        <begin position="191"/>
        <end position="214"/>
    </location>
</feature>
<keyword evidence="5" id="KW-0256">Endoplasmic reticulum</keyword>
<dbReference type="InterPro" id="IPR006639">
    <property type="entry name" value="Preselin/SPP"/>
</dbReference>
<evidence type="ECO:0000256" key="3">
    <source>
        <dbReference type="ARBA" id="ARBA00022692"/>
    </source>
</evidence>
<dbReference type="PANTHER" id="PTHR12174:SF23">
    <property type="entry name" value="MINOR HISTOCOMPATIBILITY ANTIGEN H13"/>
    <property type="match status" value="1"/>
</dbReference>
<feature type="signal peptide" evidence="10">
    <location>
        <begin position="1"/>
        <end position="19"/>
    </location>
</feature>
<keyword evidence="4" id="KW-0378">Hydrolase</keyword>
<evidence type="ECO:0000256" key="10">
    <source>
        <dbReference type="SAM" id="SignalP"/>
    </source>
</evidence>
<dbReference type="GO" id="GO:0098553">
    <property type="term" value="C:lumenal side of endoplasmic reticulum membrane"/>
    <property type="evidence" value="ECO:0007669"/>
    <property type="project" value="TreeGrafter"/>
</dbReference>
<feature type="transmembrane region" description="Helical" evidence="9">
    <location>
        <begin position="144"/>
        <end position="161"/>
    </location>
</feature>
<reference evidence="11 12" key="1">
    <citation type="submission" date="2018-08" db="EMBL/GenBank/DDBJ databases">
        <title>Draft genome of the lignicolous fungus Coniochaeta pulveracea.</title>
        <authorList>
            <person name="Borstlap C.J."/>
            <person name="De Witt R.N."/>
            <person name="Botha A."/>
            <person name="Volschenk H."/>
        </authorList>
    </citation>
    <scope>NUCLEOTIDE SEQUENCE [LARGE SCALE GENOMIC DNA]</scope>
    <source>
        <strain evidence="11 12">CAB683</strain>
    </source>
</reference>
<keyword evidence="12" id="KW-1185">Reference proteome</keyword>
<dbReference type="PANTHER" id="PTHR12174">
    <property type="entry name" value="SIGNAL PEPTIDE PEPTIDASE"/>
    <property type="match status" value="1"/>
</dbReference>